<name>A0A397SYM6_9GLOM</name>
<evidence type="ECO:0000313" key="2">
    <source>
        <dbReference type="EMBL" id="RIA90129.1"/>
    </source>
</evidence>
<dbReference type="Proteomes" id="UP000265703">
    <property type="component" value="Unassembled WGS sequence"/>
</dbReference>
<keyword evidence="3" id="KW-1185">Reference proteome</keyword>
<evidence type="ECO:0000256" key="1">
    <source>
        <dbReference type="SAM" id="MobiDB-lite"/>
    </source>
</evidence>
<dbReference type="AlphaFoldDB" id="A0A397SYM6"/>
<dbReference type="STRING" id="658196.A0A397SYM6"/>
<dbReference type="EMBL" id="QKYT01000190">
    <property type="protein sequence ID" value="RIA90129.1"/>
    <property type="molecule type" value="Genomic_DNA"/>
</dbReference>
<gene>
    <name evidence="2" type="ORF">C1645_823750</name>
</gene>
<proteinExistence type="predicted"/>
<feature type="region of interest" description="Disordered" evidence="1">
    <location>
        <begin position="101"/>
        <end position="120"/>
    </location>
</feature>
<evidence type="ECO:0000313" key="3">
    <source>
        <dbReference type="Proteomes" id="UP000265703"/>
    </source>
</evidence>
<sequence length="310" mass="35220">MTEAREFNPNVFIIILNNLTNTLRVGENNWVNVNNATNALNATVATNNNALQNRKNQAAQILTFYKGNQDPSVWLMNLTLPIHVDLFEAIRVGIEAETDVFNSENDEDSETSNLDTQDHEEAMDVQEEKRLKRIFGCNEAKDIVLWKTDMPNESEDAFANLVLAEGDNLSKLTAGELNKFWGGNLSRSLKNRTHIIIDSPYLVLKQKNEEEMAGLMAHLDLQDQKEHGEQVPGEVDDDEDNQGEVINNAQEISELEIIKRHPSFRAFTQTSGSPYNYFSIERDGEDKGSIFKLRRQYASDHKIVNNPVRQ</sequence>
<reference evidence="2 3" key="1">
    <citation type="submission" date="2018-06" db="EMBL/GenBank/DDBJ databases">
        <title>Comparative genomics reveals the genomic features of Rhizophagus irregularis, R. cerebriforme, R. diaphanum and Gigaspora rosea, and their symbiotic lifestyle signature.</title>
        <authorList>
            <person name="Morin E."/>
            <person name="San Clemente H."/>
            <person name="Chen E.C.H."/>
            <person name="De La Providencia I."/>
            <person name="Hainaut M."/>
            <person name="Kuo A."/>
            <person name="Kohler A."/>
            <person name="Murat C."/>
            <person name="Tang N."/>
            <person name="Roy S."/>
            <person name="Loubradou J."/>
            <person name="Henrissat B."/>
            <person name="Grigoriev I.V."/>
            <person name="Corradi N."/>
            <person name="Roux C."/>
            <person name="Martin F.M."/>
        </authorList>
    </citation>
    <scope>NUCLEOTIDE SEQUENCE [LARGE SCALE GENOMIC DNA]</scope>
    <source>
        <strain evidence="2 3">DAOM 227022</strain>
    </source>
</reference>
<organism evidence="2 3">
    <name type="scientific">Glomus cerebriforme</name>
    <dbReference type="NCBI Taxonomy" id="658196"/>
    <lineage>
        <taxon>Eukaryota</taxon>
        <taxon>Fungi</taxon>
        <taxon>Fungi incertae sedis</taxon>
        <taxon>Mucoromycota</taxon>
        <taxon>Glomeromycotina</taxon>
        <taxon>Glomeromycetes</taxon>
        <taxon>Glomerales</taxon>
        <taxon>Glomeraceae</taxon>
        <taxon>Glomus</taxon>
    </lineage>
</organism>
<protein>
    <submittedName>
        <fullName evidence="2">Uncharacterized protein</fullName>
    </submittedName>
</protein>
<accession>A0A397SYM6</accession>
<comment type="caution">
    <text evidence="2">The sequence shown here is derived from an EMBL/GenBank/DDBJ whole genome shotgun (WGS) entry which is preliminary data.</text>
</comment>